<feature type="domain" description="Cobalamin-independent methionine synthase MetE C-terminal/archaeal" evidence="1">
    <location>
        <begin position="11"/>
        <end position="335"/>
    </location>
</feature>
<evidence type="ECO:0000259" key="1">
    <source>
        <dbReference type="Pfam" id="PF01717"/>
    </source>
</evidence>
<name>A0A2N3Y9W1_SACSN</name>
<reference evidence="2" key="1">
    <citation type="submission" date="2017-12" db="EMBL/GenBank/DDBJ databases">
        <title>Sequencing the genomes of 1000 Actinobacteria strains.</title>
        <authorList>
            <person name="Klenk H.-P."/>
        </authorList>
    </citation>
    <scope>NUCLEOTIDE SEQUENCE [LARGE SCALE GENOMIC DNA]</scope>
    <source>
        <strain evidence="2">DSM 44228</strain>
    </source>
</reference>
<dbReference type="Gene3D" id="3.20.20.210">
    <property type="match status" value="1"/>
</dbReference>
<dbReference type="STRING" id="994479.GCA_000194155_00273"/>
<dbReference type="GO" id="GO:0009086">
    <property type="term" value="P:methionine biosynthetic process"/>
    <property type="evidence" value="ECO:0007669"/>
    <property type="project" value="InterPro"/>
</dbReference>
<dbReference type="InterPro" id="IPR002629">
    <property type="entry name" value="Met_Synth_C/arc"/>
</dbReference>
<comment type="caution">
    <text evidence="2">The sequence shown here is derived from an EMBL/GenBank/DDBJ whole genome shotgun (WGS) entry which is preliminary data.</text>
</comment>
<dbReference type="SUPFAM" id="SSF51726">
    <property type="entry name" value="UROD/MetE-like"/>
    <property type="match status" value="1"/>
</dbReference>
<organism evidence="2 3">
    <name type="scientific">Saccharopolyspora spinosa</name>
    <dbReference type="NCBI Taxonomy" id="60894"/>
    <lineage>
        <taxon>Bacteria</taxon>
        <taxon>Bacillati</taxon>
        <taxon>Actinomycetota</taxon>
        <taxon>Actinomycetes</taxon>
        <taxon>Pseudonocardiales</taxon>
        <taxon>Pseudonocardiaceae</taxon>
        <taxon>Saccharopolyspora</taxon>
    </lineage>
</organism>
<evidence type="ECO:0000313" key="2">
    <source>
        <dbReference type="EMBL" id="PKW19695.1"/>
    </source>
</evidence>
<keyword evidence="3" id="KW-1185">Reference proteome</keyword>
<dbReference type="CDD" id="cd03310">
    <property type="entry name" value="CIMS_like"/>
    <property type="match status" value="1"/>
</dbReference>
<dbReference type="Pfam" id="PF01717">
    <property type="entry name" value="Meth_synt_2"/>
    <property type="match status" value="1"/>
</dbReference>
<dbReference type="EMBL" id="PJNB01000001">
    <property type="protein sequence ID" value="PKW19695.1"/>
    <property type="molecule type" value="Genomic_DNA"/>
</dbReference>
<dbReference type="GO" id="GO:0003871">
    <property type="term" value="F:5-methyltetrahydropteroyltriglutamate-homocysteine S-methyltransferase activity"/>
    <property type="evidence" value="ECO:0007669"/>
    <property type="project" value="InterPro"/>
</dbReference>
<dbReference type="RefSeq" id="WP_010305550.1">
    <property type="nucleotide sequence ID" value="NZ_CP172070.1"/>
</dbReference>
<accession>A0A2N3Y9W1</accession>
<gene>
    <name evidence="2" type="ORF">A8926_7881</name>
</gene>
<proteinExistence type="predicted"/>
<dbReference type="InterPro" id="IPR038071">
    <property type="entry name" value="UROD/MetE-like_sf"/>
</dbReference>
<dbReference type="GO" id="GO:0008270">
    <property type="term" value="F:zinc ion binding"/>
    <property type="evidence" value="ECO:0007669"/>
    <property type="project" value="InterPro"/>
</dbReference>
<dbReference type="OrthoDB" id="5242426at2"/>
<dbReference type="AlphaFoldDB" id="A0A2N3Y9W1"/>
<protein>
    <submittedName>
        <fullName evidence="2">Cobalamin-independent methionine synthase catalytic subunit</fullName>
    </submittedName>
</protein>
<dbReference type="Proteomes" id="UP000233786">
    <property type="component" value="Unassembled WGS sequence"/>
</dbReference>
<sequence>MSDAPWGPTIATAIGSMPGADPVEAARTVVGELPDLTPFPELPGRGVGADILGRTAGLLVDLAVEVVPSGYRVASRPGRDHQRAIDLMRWDLDAVEQAAAEAGAPRAVKVQAAGPWTLSAGIELHRGHRVLTDQGALRDFAESLTEGLIAHAEQVAARTGARVVVQLDEPSLPAVLAGSLPTPSGYGKVPAVPEPDAQRVLAEMIENLAAATGSPVVVHCCAVRPPVALLRRAGAGAIALDATRLGDVSGSFADELGEAWEEGTTLFLGLVPSTAPTGEARLRRVAQPAFDLASRLGFARRALAERSVPTPTCGLAGATPAWTRRAISLTRDLANLFADEAEQ</sequence>
<evidence type="ECO:0000313" key="3">
    <source>
        <dbReference type="Proteomes" id="UP000233786"/>
    </source>
</evidence>